<dbReference type="Proteomes" id="UP001189143">
    <property type="component" value="Unassembled WGS sequence"/>
</dbReference>
<dbReference type="PANTHER" id="PTHR36432">
    <property type="match status" value="1"/>
</dbReference>
<dbReference type="EMBL" id="CAMTCP010000250">
    <property type="protein sequence ID" value="CAI3647584.1"/>
    <property type="molecule type" value="Genomic_DNA"/>
</dbReference>
<gene>
    <name evidence="3" type="ORF">CNEO2_510011</name>
</gene>
<keyword evidence="1" id="KW-0238">DNA-binding</keyword>
<proteinExistence type="predicted"/>
<dbReference type="PROSITE" id="PS51740">
    <property type="entry name" value="SPOVT_ABRB"/>
    <property type="match status" value="1"/>
</dbReference>
<protein>
    <submittedName>
        <fullName evidence="3">Phage transcriptional regulator, AbrB-like domain</fullName>
    </submittedName>
</protein>
<dbReference type="InterPro" id="IPR037914">
    <property type="entry name" value="SpoVT-AbrB_sf"/>
</dbReference>
<dbReference type="Gene3D" id="2.10.260.10">
    <property type="match status" value="1"/>
</dbReference>
<dbReference type="PANTHER" id="PTHR36432:SF4">
    <property type="entry name" value="TRANSITION STATE REGULATOR ABH-RELATED"/>
    <property type="match status" value="1"/>
</dbReference>
<evidence type="ECO:0000313" key="4">
    <source>
        <dbReference type="Proteomes" id="UP001189143"/>
    </source>
</evidence>
<comment type="caution">
    <text evidence="3">The sequence shown here is derived from an EMBL/GenBank/DDBJ whole genome shotgun (WGS) entry which is preliminary data.</text>
</comment>
<dbReference type="SUPFAM" id="SSF89447">
    <property type="entry name" value="AbrB/MazE/MraZ-like"/>
    <property type="match status" value="1"/>
</dbReference>
<evidence type="ECO:0000313" key="3">
    <source>
        <dbReference type="EMBL" id="CAI3647584.1"/>
    </source>
</evidence>
<evidence type="ECO:0000259" key="2">
    <source>
        <dbReference type="PROSITE" id="PS51740"/>
    </source>
</evidence>
<dbReference type="InterPro" id="IPR007159">
    <property type="entry name" value="SpoVT-AbrB_dom"/>
</dbReference>
<sequence>MISAGILRNLDPVGRIVIPKNMREALKLKDQTSTEPGSIVEISLVGEEIILKKYNPGCACCYKEDEKLTEVLGIKVCNKCLREFEAASKKLNKMNI</sequence>
<evidence type="ECO:0000256" key="1">
    <source>
        <dbReference type="PROSITE-ProRule" id="PRU01076"/>
    </source>
</evidence>
<dbReference type="GO" id="GO:0003677">
    <property type="term" value="F:DNA binding"/>
    <property type="evidence" value="ECO:0007669"/>
    <property type="project" value="UniProtKB-UniRule"/>
</dbReference>
<accession>A0AAD2DGX7</accession>
<name>A0AAD2DGX7_9CLOT</name>
<reference evidence="3" key="1">
    <citation type="submission" date="2022-10" db="EMBL/GenBank/DDBJ databases">
        <authorList>
            <person name="Aires J."/>
            <person name="Mesa V."/>
        </authorList>
    </citation>
    <scope>NUCLEOTIDE SEQUENCE</scope>
    <source>
        <strain evidence="3">Clostridium neonatale JD116</strain>
    </source>
</reference>
<feature type="domain" description="SpoVT-AbrB" evidence="2">
    <location>
        <begin position="5"/>
        <end position="56"/>
    </location>
</feature>
<organism evidence="3 4">
    <name type="scientific">Clostridium neonatale</name>
    <dbReference type="NCBI Taxonomy" id="137838"/>
    <lineage>
        <taxon>Bacteria</taxon>
        <taxon>Bacillati</taxon>
        <taxon>Bacillota</taxon>
        <taxon>Clostridia</taxon>
        <taxon>Eubacteriales</taxon>
        <taxon>Clostridiaceae</taxon>
        <taxon>Clostridium</taxon>
    </lineage>
</organism>
<dbReference type="RefSeq" id="WP_058296219.1">
    <property type="nucleotide sequence ID" value="NZ_CAMRXC010000035.1"/>
</dbReference>
<dbReference type="InterPro" id="IPR052731">
    <property type="entry name" value="B_subtilis_Trans_State_Reg"/>
</dbReference>
<dbReference type="AlphaFoldDB" id="A0AAD2DGX7"/>